<feature type="domain" description="HTH marR-type" evidence="2">
    <location>
        <begin position="1"/>
        <end position="139"/>
    </location>
</feature>
<dbReference type="Proteomes" id="UP000630353">
    <property type="component" value="Unassembled WGS sequence"/>
</dbReference>
<keyword evidence="5" id="KW-1185">Reference proteome</keyword>
<dbReference type="SUPFAM" id="SSF55729">
    <property type="entry name" value="Acyl-CoA N-acyltransferases (Nat)"/>
    <property type="match status" value="1"/>
</dbReference>
<evidence type="ECO:0000313" key="5">
    <source>
        <dbReference type="Proteomes" id="UP000630353"/>
    </source>
</evidence>
<evidence type="ECO:0000259" key="3">
    <source>
        <dbReference type="PROSITE" id="PS51186"/>
    </source>
</evidence>
<proteinExistence type="predicted"/>
<dbReference type="GO" id="GO:0003700">
    <property type="term" value="F:DNA-binding transcription factor activity"/>
    <property type="evidence" value="ECO:0007669"/>
    <property type="project" value="InterPro"/>
</dbReference>
<dbReference type="Pfam" id="PF00583">
    <property type="entry name" value="Acetyltransf_1"/>
    <property type="match status" value="1"/>
</dbReference>
<dbReference type="Pfam" id="PF12802">
    <property type="entry name" value="MarR_2"/>
    <property type="match status" value="1"/>
</dbReference>
<dbReference type="Gene3D" id="1.10.10.10">
    <property type="entry name" value="Winged helix-like DNA-binding domain superfamily/Winged helix DNA-binding domain"/>
    <property type="match status" value="1"/>
</dbReference>
<name>A0A918XY57_9PROT</name>
<dbReference type="InterPro" id="IPR036388">
    <property type="entry name" value="WH-like_DNA-bd_sf"/>
</dbReference>
<dbReference type="PROSITE" id="PS51186">
    <property type="entry name" value="GNAT"/>
    <property type="match status" value="1"/>
</dbReference>
<dbReference type="InterPro" id="IPR016181">
    <property type="entry name" value="Acyl_CoA_acyltransferase"/>
</dbReference>
<dbReference type="AlphaFoldDB" id="A0A918XY57"/>
<keyword evidence="1" id="KW-0808">Transferase</keyword>
<dbReference type="PANTHER" id="PTHR13947:SF37">
    <property type="entry name" value="LD18367P"/>
    <property type="match status" value="1"/>
</dbReference>
<dbReference type="CDD" id="cd04301">
    <property type="entry name" value="NAT_SF"/>
    <property type="match status" value="1"/>
</dbReference>
<dbReference type="Gene3D" id="3.40.630.30">
    <property type="match status" value="1"/>
</dbReference>
<comment type="caution">
    <text evidence="4">The sequence shown here is derived from an EMBL/GenBank/DDBJ whole genome shotgun (WGS) entry which is preliminary data.</text>
</comment>
<organism evidence="4 5">
    <name type="scientific">Thalassobaculum fulvum</name>
    <dbReference type="NCBI Taxonomy" id="1633335"/>
    <lineage>
        <taxon>Bacteria</taxon>
        <taxon>Pseudomonadati</taxon>
        <taxon>Pseudomonadota</taxon>
        <taxon>Alphaproteobacteria</taxon>
        <taxon>Rhodospirillales</taxon>
        <taxon>Thalassobaculaceae</taxon>
        <taxon>Thalassobaculum</taxon>
    </lineage>
</organism>
<dbReference type="GO" id="GO:0008080">
    <property type="term" value="F:N-acetyltransferase activity"/>
    <property type="evidence" value="ECO:0007669"/>
    <property type="project" value="InterPro"/>
</dbReference>
<dbReference type="RefSeq" id="WP_189995433.1">
    <property type="nucleotide sequence ID" value="NZ_BMZS01000016.1"/>
</dbReference>
<feature type="domain" description="N-acetyltransferase" evidence="3">
    <location>
        <begin position="151"/>
        <end position="306"/>
    </location>
</feature>
<dbReference type="EMBL" id="BMZS01000016">
    <property type="protein sequence ID" value="GHD63140.1"/>
    <property type="molecule type" value="Genomic_DNA"/>
</dbReference>
<dbReference type="PANTHER" id="PTHR13947">
    <property type="entry name" value="GNAT FAMILY N-ACETYLTRANSFERASE"/>
    <property type="match status" value="1"/>
</dbReference>
<reference evidence="4" key="1">
    <citation type="journal article" date="2014" name="Int. J. Syst. Evol. Microbiol.">
        <title>Complete genome sequence of Corynebacterium casei LMG S-19264T (=DSM 44701T), isolated from a smear-ripened cheese.</title>
        <authorList>
            <consortium name="US DOE Joint Genome Institute (JGI-PGF)"/>
            <person name="Walter F."/>
            <person name="Albersmeier A."/>
            <person name="Kalinowski J."/>
            <person name="Ruckert C."/>
        </authorList>
    </citation>
    <scope>NUCLEOTIDE SEQUENCE</scope>
    <source>
        <strain evidence="4">KCTC 42651</strain>
    </source>
</reference>
<gene>
    <name evidence="4" type="ORF">GCM10017083_52880</name>
</gene>
<evidence type="ECO:0000256" key="1">
    <source>
        <dbReference type="ARBA" id="ARBA00022679"/>
    </source>
</evidence>
<reference evidence="4" key="2">
    <citation type="submission" date="2020-09" db="EMBL/GenBank/DDBJ databases">
        <authorList>
            <person name="Sun Q."/>
            <person name="Kim S."/>
        </authorList>
    </citation>
    <scope>NUCLEOTIDE SEQUENCE</scope>
    <source>
        <strain evidence="4">KCTC 42651</strain>
    </source>
</reference>
<dbReference type="CDD" id="cd00090">
    <property type="entry name" value="HTH_ARSR"/>
    <property type="match status" value="1"/>
</dbReference>
<dbReference type="InterPro" id="IPR000835">
    <property type="entry name" value="HTH_MarR-typ"/>
</dbReference>
<dbReference type="InterPro" id="IPR000182">
    <property type="entry name" value="GNAT_dom"/>
</dbReference>
<sequence>MSDLDSRIEAVRAFNRFITRHIGALNEGLLASSFSLTECRILYELAHRPGVTASELGRDLGLDPGYLSRLLRSFRERGLVTASAAENDARRQELRLTETGDQAFAPLNQRSRAEVAAVLAPLAEADQARLIEAMHTIETLIGERRPAAPTIVLRPHRPGDMGWIVHRHAALYAREYGFDDGFEALVAEIASNFIRNFDPNCERCWMAERDGEPVGSVSVVRLDETTAKLRLLYVEPSARGLGIGRRLVDEAVAFARAAGYRRMMLWTIDFLTAARTIYETGGFTLVDRTPNHAFGRDMVDETWALDL</sequence>
<dbReference type="InterPro" id="IPR036390">
    <property type="entry name" value="WH_DNA-bd_sf"/>
</dbReference>
<protein>
    <submittedName>
        <fullName evidence="4">GNAT family N-acetyltransferase</fullName>
    </submittedName>
</protein>
<accession>A0A918XY57</accession>
<dbReference type="SUPFAM" id="SSF46785">
    <property type="entry name" value="Winged helix' DNA-binding domain"/>
    <property type="match status" value="1"/>
</dbReference>
<dbReference type="SMART" id="SM00347">
    <property type="entry name" value="HTH_MARR"/>
    <property type="match status" value="1"/>
</dbReference>
<evidence type="ECO:0000313" key="4">
    <source>
        <dbReference type="EMBL" id="GHD63140.1"/>
    </source>
</evidence>
<evidence type="ECO:0000259" key="2">
    <source>
        <dbReference type="PROSITE" id="PS50995"/>
    </source>
</evidence>
<dbReference type="InterPro" id="IPR050769">
    <property type="entry name" value="NAT_camello-type"/>
</dbReference>
<dbReference type="InterPro" id="IPR011991">
    <property type="entry name" value="ArsR-like_HTH"/>
</dbReference>
<dbReference type="PROSITE" id="PS50995">
    <property type="entry name" value="HTH_MARR_2"/>
    <property type="match status" value="1"/>
</dbReference>